<evidence type="ECO:0000313" key="1">
    <source>
        <dbReference type="EMBL" id="MVW60478.1"/>
    </source>
</evidence>
<protein>
    <recommendedName>
        <fullName evidence="3">Glycosyl transferase family 28 C-terminal domain-containing protein</fullName>
    </recommendedName>
</protein>
<dbReference type="PANTHER" id="PTHR21015:SF22">
    <property type="entry name" value="GLYCOSYLTRANSFERASE"/>
    <property type="match status" value="1"/>
</dbReference>
<gene>
    <name evidence="1" type="ORF">GPY61_11095</name>
</gene>
<evidence type="ECO:0008006" key="3">
    <source>
        <dbReference type="Google" id="ProtNLM"/>
    </source>
</evidence>
<evidence type="ECO:0000313" key="2">
    <source>
        <dbReference type="Proteomes" id="UP000443353"/>
    </source>
</evidence>
<dbReference type="SUPFAM" id="SSF53756">
    <property type="entry name" value="UDP-Glycosyltransferase/glycogen phosphorylase"/>
    <property type="match status" value="1"/>
</dbReference>
<comment type="caution">
    <text evidence="1">The sequence shown here is derived from an EMBL/GenBank/DDBJ whole genome shotgun (WGS) entry which is preliminary data.</text>
</comment>
<sequence length="406" mass="42677">MANIVFCWELGAALGHAGRLKALARPLIARGHAVSFVLRDLVHTRRLLADMRLPVYQAPLWLHRVEGLPPGEASLADILLACGWLDADAMTGLVGGWRHLFSALQADVVVGDYAPGALLAARSLGIASSAVGAGFQIPPAGPLPPLRDWEAVPQARMAATEARVLATANAVLARHGAPAYARAADLLRGDAPLLCTWPELDPWGRAETDARWFGPTIGGTGAGVPAWPEGAGPRVFAYLRGPHAEHGAMLEALARAGCRTLCYLPDVAAGAAPPYAHPLIAWAEGPVALDHALRQSAFAICHAGESTVSQALLAGVPLLLLPRTAESFLTARRVRRLGAGINVNEMARPLDWNAVVGRMLAGSGLRVAAQAFARRHAAFDADRQAETVAGVLEGLVRRPAAAPVPR</sequence>
<dbReference type="EMBL" id="WSES01000003">
    <property type="protein sequence ID" value="MVW60478.1"/>
    <property type="molecule type" value="Genomic_DNA"/>
</dbReference>
<dbReference type="Gene3D" id="3.40.50.2000">
    <property type="entry name" value="Glycogen Phosphorylase B"/>
    <property type="match status" value="2"/>
</dbReference>
<dbReference type="GO" id="GO:0016757">
    <property type="term" value="F:glycosyltransferase activity"/>
    <property type="evidence" value="ECO:0007669"/>
    <property type="project" value="TreeGrafter"/>
</dbReference>
<accession>A0A7X3FYX9</accession>
<dbReference type="PANTHER" id="PTHR21015">
    <property type="entry name" value="UDP-N-ACETYLGLUCOSAMINE--N-ACETYLMURAMYL-(PENTAPEPTIDE) PYROPHOSPHORYL-UNDECAPRENOL N-ACETYLGLUCOSAMINE TRANSFERASE 1"/>
    <property type="match status" value="1"/>
</dbReference>
<keyword evidence="2" id="KW-1185">Reference proteome</keyword>
<dbReference type="AlphaFoldDB" id="A0A7X3FYX9"/>
<proteinExistence type="predicted"/>
<name>A0A7X3FYX9_9BURK</name>
<dbReference type="Proteomes" id="UP000443353">
    <property type="component" value="Unassembled WGS sequence"/>
</dbReference>
<dbReference type="RefSeq" id="WP_160408604.1">
    <property type="nucleotide sequence ID" value="NZ_WSES01000003.1"/>
</dbReference>
<reference evidence="1 2" key="1">
    <citation type="submission" date="2019-12" db="EMBL/GenBank/DDBJ databases">
        <authorList>
            <person name="Li C."/>
            <person name="Zhao J."/>
        </authorList>
    </citation>
    <scope>NUCLEOTIDE SEQUENCE [LARGE SCALE GENOMIC DNA]</scope>
    <source>
        <strain evidence="1 2">NEAU-DD11</strain>
    </source>
</reference>
<organism evidence="1 2">
    <name type="scientific">Massilia cellulosiltytica</name>
    <dbReference type="NCBI Taxonomy" id="2683234"/>
    <lineage>
        <taxon>Bacteria</taxon>
        <taxon>Pseudomonadati</taxon>
        <taxon>Pseudomonadota</taxon>
        <taxon>Betaproteobacteria</taxon>
        <taxon>Burkholderiales</taxon>
        <taxon>Oxalobacteraceae</taxon>
        <taxon>Telluria group</taxon>
        <taxon>Massilia</taxon>
    </lineage>
</organism>